<dbReference type="PANTHER" id="PTHR43531:SF11">
    <property type="entry name" value="METHYL-ACCEPTING CHEMOTAXIS PROTEIN 3"/>
    <property type="match status" value="1"/>
</dbReference>
<keyword evidence="1" id="KW-0145">Chemotaxis</keyword>
<feature type="domain" description="Methyl-accepting transducer" evidence="4">
    <location>
        <begin position="98"/>
        <end position="327"/>
    </location>
</feature>
<dbReference type="CDD" id="cd11386">
    <property type="entry name" value="MCP_signal"/>
    <property type="match status" value="1"/>
</dbReference>
<accession>A0ABS6BIX3</accession>
<dbReference type="PROSITE" id="PS50111">
    <property type="entry name" value="CHEMOTAXIS_TRANSDUC_2"/>
    <property type="match status" value="1"/>
</dbReference>
<gene>
    <name evidence="5" type="ORF">KOF26_10275</name>
</gene>
<comment type="similarity">
    <text evidence="2">Belongs to the methyl-accepting chemotaxis (MCP) protein family.</text>
</comment>
<proteinExistence type="inferred from homology"/>
<reference evidence="5 6" key="1">
    <citation type="submission" date="2021-06" db="EMBL/GenBank/DDBJ databases">
        <title>Sphingomonas sp. XMGL2, whole genome shotgun sequencing project.</title>
        <authorList>
            <person name="Zhao G."/>
            <person name="Shen L."/>
        </authorList>
    </citation>
    <scope>NUCLEOTIDE SEQUENCE [LARGE SCALE GENOMIC DNA]</scope>
    <source>
        <strain evidence="5 6">XMGL2</strain>
    </source>
</reference>
<evidence type="ECO:0000256" key="1">
    <source>
        <dbReference type="ARBA" id="ARBA00022500"/>
    </source>
</evidence>
<dbReference type="InterPro" id="IPR004089">
    <property type="entry name" value="MCPsignal_dom"/>
</dbReference>
<evidence type="ECO:0000256" key="2">
    <source>
        <dbReference type="ARBA" id="ARBA00029447"/>
    </source>
</evidence>
<evidence type="ECO:0000313" key="5">
    <source>
        <dbReference type="EMBL" id="MBU3078254.1"/>
    </source>
</evidence>
<sequence>MLGNRIQRTLGLGASPRTITTFIKAALFDMDMAMSVYFDVVTDRRDLVVDEVGSTFARLADGDFLAELSLPEGYERLVTDFSSMRARMVDTLSQVASASDSIRTGSSEINAAALDLSRRTEQQAASLEETNAAMRDVTEGVTATARDAANVARAVVGARTDAAEGGRVAGEAVAAMKRIEHSSEQINQIISVIDGIAFQTNLLALNAGVEAARAGDAGKGFAVVASEVRALAQRSADAAHDVKRLIEESSREVATGAELVGRTGEALERIVAGVREVSTLIERISVSVEAQASGLGEVSAAIVGMDAVTQQNAAMVEQSSAASSSLATEANRLAELVGGFRLRKGGAVAAVSAPGRAGRPVKLAASGGGRAVVTQETDDWSSF</sequence>
<evidence type="ECO:0000259" key="4">
    <source>
        <dbReference type="PROSITE" id="PS50111"/>
    </source>
</evidence>
<dbReference type="PANTHER" id="PTHR43531">
    <property type="entry name" value="PROTEIN ICFG"/>
    <property type="match status" value="1"/>
</dbReference>
<dbReference type="SMART" id="SM00283">
    <property type="entry name" value="MA"/>
    <property type="match status" value="1"/>
</dbReference>
<evidence type="ECO:0000313" key="6">
    <source>
        <dbReference type="Proteomes" id="UP000776276"/>
    </source>
</evidence>
<name>A0ABS6BIX3_9SPHN</name>
<evidence type="ECO:0000256" key="3">
    <source>
        <dbReference type="PROSITE-ProRule" id="PRU00284"/>
    </source>
</evidence>
<dbReference type="EMBL" id="JAHKRT010000005">
    <property type="protein sequence ID" value="MBU3078254.1"/>
    <property type="molecule type" value="Genomic_DNA"/>
</dbReference>
<dbReference type="InterPro" id="IPR051310">
    <property type="entry name" value="MCP_chemotaxis"/>
</dbReference>
<comment type="caution">
    <text evidence="5">The sequence shown here is derived from an EMBL/GenBank/DDBJ whole genome shotgun (WGS) entry which is preliminary data.</text>
</comment>
<protein>
    <submittedName>
        <fullName evidence="5">Globin-coupled sensor protein</fullName>
    </submittedName>
</protein>
<dbReference type="Proteomes" id="UP000776276">
    <property type="component" value="Unassembled WGS sequence"/>
</dbReference>
<keyword evidence="6" id="KW-1185">Reference proteome</keyword>
<keyword evidence="3" id="KW-0807">Transducer</keyword>
<dbReference type="Pfam" id="PF00015">
    <property type="entry name" value="MCPsignal"/>
    <property type="match status" value="1"/>
</dbReference>
<organism evidence="5 6">
    <name type="scientific">Sphingomonas quercus</name>
    <dbReference type="NCBI Taxonomy" id="2842451"/>
    <lineage>
        <taxon>Bacteria</taxon>
        <taxon>Pseudomonadati</taxon>
        <taxon>Pseudomonadota</taxon>
        <taxon>Alphaproteobacteria</taxon>
        <taxon>Sphingomonadales</taxon>
        <taxon>Sphingomonadaceae</taxon>
        <taxon>Sphingomonas</taxon>
    </lineage>
</organism>